<protein>
    <submittedName>
        <fullName evidence="2">Tyrosine-protein phosphatase</fullName>
    </submittedName>
</protein>
<accession>A0A939HD67</accession>
<dbReference type="SUPFAM" id="SSF52799">
    <property type="entry name" value="(Phosphotyrosine protein) phosphatases II"/>
    <property type="match status" value="1"/>
</dbReference>
<evidence type="ECO:0000259" key="1">
    <source>
        <dbReference type="PROSITE" id="PS50056"/>
    </source>
</evidence>
<organism evidence="2 3">
    <name type="scientific">Arthrobacter cavernae</name>
    <dbReference type="NCBI Taxonomy" id="2817681"/>
    <lineage>
        <taxon>Bacteria</taxon>
        <taxon>Bacillati</taxon>
        <taxon>Actinomycetota</taxon>
        <taxon>Actinomycetes</taxon>
        <taxon>Micrococcales</taxon>
        <taxon>Micrococcaceae</taxon>
        <taxon>Arthrobacter</taxon>
    </lineage>
</organism>
<proteinExistence type="predicted"/>
<dbReference type="InterPro" id="IPR026893">
    <property type="entry name" value="Tyr/Ser_Pase_IphP-type"/>
</dbReference>
<dbReference type="PROSITE" id="PS00383">
    <property type="entry name" value="TYR_PHOSPHATASE_1"/>
    <property type="match status" value="1"/>
</dbReference>
<feature type="domain" description="Tyrosine specific protein phosphatases" evidence="1">
    <location>
        <begin position="106"/>
        <end position="150"/>
    </location>
</feature>
<dbReference type="GO" id="GO:0004721">
    <property type="term" value="F:phosphoprotein phosphatase activity"/>
    <property type="evidence" value="ECO:0007669"/>
    <property type="project" value="InterPro"/>
</dbReference>
<name>A0A939HD67_9MICC</name>
<keyword evidence="3" id="KW-1185">Reference proteome</keyword>
<dbReference type="PROSITE" id="PS50056">
    <property type="entry name" value="TYR_PHOSPHATASE_2"/>
    <property type="match status" value="1"/>
</dbReference>
<dbReference type="InterPro" id="IPR000387">
    <property type="entry name" value="Tyr_Pase_dom"/>
</dbReference>
<reference evidence="2" key="1">
    <citation type="submission" date="2021-03" db="EMBL/GenBank/DDBJ databases">
        <title>A new species, PO-11, isolated from a karst cave deposit.</title>
        <authorList>
            <person name="Zhaoxiaoyong W."/>
        </authorList>
    </citation>
    <scope>NUCLEOTIDE SEQUENCE</scope>
    <source>
        <strain evidence="2">PO-11</strain>
    </source>
</reference>
<dbReference type="Proteomes" id="UP000664164">
    <property type="component" value="Unassembled WGS sequence"/>
</dbReference>
<comment type="caution">
    <text evidence="2">The sequence shown here is derived from an EMBL/GenBank/DDBJ whole genome shotgun (WGS) entry which is preliminary data.</text>
</comment>
<evidence type="ECO:0000313" key="3">
    <source>
        <dbReference type="Proteomes" id="UP000664164"/>
    </source>
</evidence>
<dbReference type="AlphaFoldDB" id="A0A939HD67"/>
<dbReference type="InterPro" id="IPR016130">
    <property type="entry name" value="Tyr_Pase_AS"/>
</dbReference>
<gene>
    <name evidence="2" type="ORF">J1902_06745</name>
</gene>
<dbReference type="InterPro" id="IPR029021">
    <property type="entry name" value="Prot-tyrosine_phosphatase-like"/>
</dbReference>
<dbReference type="Gene3D" id="3.90.190.10">
    <property type="entry name" value="Protein tyrosine phosphatase superfamily"/>
    <property type="match status" value="1"/>
</dbReference>
<dbReference type="EMBL" id="JAFNLL010000012">
    <property type="protein sequence ID" value="MBO1267681.1"/>
    <property type="molecule type" value="Genomic_DNA"/>
</dbReference>
<sequence length="242" mass="26045">MEGIAAAAQHFGVRWDGAVNAWLIAGGVYRMGRREWLSEAGWRQMYDDGVRTVIDLRSLAEGQRRETDPLVGAEAMAGIDVVHCPTEDPVNGEFTALVGPYLKDPAHYADYVRLFPEKLAAVFAAIAAARGKVVVHCSAGRDRSGIIAVMLQDLAGATDEDVLRGYELGARGINDRHRVHPAPHTHDPYLDEPALEALLESRRASLLAFRHSLDTAEFLQANGLSAGGLAALRAKLGGSATP</sequence>
<dbReference type="RefSeq" id="WP_207615479.1">
    <property type="nucleotide sequence ID" value="NZ_JAFNLL010000012.1"/>
</dbReference>
<dbReference type="Pfam" id="PF13350">
    <property type="entry name" value="Y_phosphatase3"/>
    <property type="match status" value="1"/>
</dbReference>
<evidence type="ECO:0000313" key="2">
    <source>
        <dbReference type="EMBL" id="MBO1267681.1"/>
    </source>
</evidence>